<evidence type="ECO:0008006" key="7">
    <source>
        <dbReference type="Google" id="ProtNLM"/>
    </source>
</evidence>
<dbReference type="PANTHER" id="PTHR35897:SF1">
    <property type="entry name" value="METHYLTRANSFERASE AUSD"/>
    <property type="match status" value="1"/>
</dbReference>
<proteinExistence type="inferred from homology"/>
<evidence type="ECO:0000256" key="4">
    <source>
        <dbReference type="ARBA" id="ARBA00038314"/>
    </source>
</evidence>
<reference evidence="5 6" key="1">
    <citation type="journal article" date="2015" name="Sci. Rep.">
        <title>Chromosome-level genome map provides insights into diverse defense mechanisms in the medicinal fungus Ganoderma sinense.</title>
        <authorList>
            <person name="Zhu Y."/>
            <person name="Xu J."/>
            <person name="Sun C."/>
            <person name="Zhou S."/>
            <person name="Xu H."/>
            <person name="Nelson D.R."/>
            <person name="Qian J."/>
            <person name="Song J."/>
            <person name="Luo H."/>
            <person name="Xiang L."/>
            <person name="Li Y."/>
            <person name="Xu Z."/>
            <person name="Ji A."/>
            <person name="Wang L."/>
            <person name="Lu S."/>
            <person name="Hayward A."/>
            <person name="Sun W."/>
            <person name="Li X."/>
            <person name="Schwartz D.C."/>
            <person name="Wang Y."/>
            <person name="Chen S."/>
        </authorList>
    </citation>
    <scope>NUCLEOTIDE SEQUENCE [LARGE SCALE GENOMIC DNA]</scope>
    <source>
        <strain evidence="5 6">ZZ0214-1</strain>
    </source>
</reference>
<evidence type="ECO:0000256" key="3">
    <source>
        <dbReference type="ARBA" id="ARBA00022691"/>
    </source>
</evidence>
<organism evidence="5 6">
    <name type="scientific">Ganoderma sinense ZZ0214-1</name>
    <dbReference type="NCBI Taxonomy" id="1077348"/>
    <lineage>
        <taxon>Eukaryota</taxon>
        <taxon>Fungi</taxon>
        <taxon>Dikarya</taxon>
        <taxon>Basidiomycota</taxon>
        <taxon>Agaricomycotina</taxon>
        <taxon>Agaricomycetes</taxon>
        <taxon>Polyporales</taxon>
        <taxon>Polyporaceae</taxon>
        <taxon>Ganoderma</taxon>
    </lineage>
</organism>
<dbReference type="Proteomes" id="UP000230002">
    <property type="component" value="Unassembled WGS sequence"/>
</dbReference>
<dbReference type="STRING" id="1077348.A0A2G8SAX2"/>
<evidence type="ECO:0000256" key="2">
    <source>
        <dbReference type="ARBA" id="ARBA00022679"/>
    </source>
</evidence>
<dbReference type="PANTHER" id="PTHR35897">
    <property type="entry name" value="METHYLTRANSFERASE AUSD"/>
    <property type="match status" value="1"/>
</dbReference>
<dbReference type="InterPro" id="IPR051654">
    <property type="entry name" value="Meroterpenoid_MTases"/>
</dbReference>
<keyword evidence="6" id="KW-1185">Reference proteome</keyword>
<evidence type="ECO:0000313" key="5">
    <source>
        <dbReference type="EMBL" id="PIL30914.1"/>
    </source>
</evidence>
<protein>
    <recommendedName>
        <fullName evidence="7">Methyltransferase domain-containing protein</fullName>
    </recommendedName>
</protein>
<dbReference type="Gene3D" id="3.40.50.150">
    <property type="entry name" value="Vaccinia Virus protein VP39"/>
    <property type="match status" value="1"/>
</dbReference>
<dbReference type="AlphaFoldDB" id="A0A2G8SAX2"/>
<evidence type="ECO:0000313" key="6">
    <source>
        <dbReference type="Proteomes" id="UP000230002"/>
    </source>
</evidence>
<dbReference type="EMBL" id="AYKW01000013">
    <property type="protein sequence ID" value="PIL30914.1"/>
    <property type="molecule type" value="Genomic_DNA"/>
</dbReference>
<dbReference type="OrthoDB" id="2094832at2759"/>
<dbReference type="InterPro" id="IPR029063">
    <property type="entry name" value="SAM-dependent_MTases_sf"/>
</dbReference>
<gene>
    <name evidence="5" type="ORF">GSI_07083</name>
</gene>
<keyword evidence="3" id="KW-0949">S-adenosyl-L-methionine</keyword>
<comment type="similarity">
    <text evidence="4">Belongs to the class I-like SAM-binding methyltransferase superfamily.</text>
</comment>
<evidence type="ECO:0000256" key="1">
    <source>
        <dbReference type="ARBA" id="ARBA00005179"/>
    </source>
</evidence>
<sequence length="303" mass="33871">MSAQAIIEKEFGDQNPLDESLYRLDEEGLTFMKTQACFEDEEELKKHVLAVQAEAYKIHPYPCIRSFGFLLCKIARLPAYEQLLALGKERKDPIFLDIGCCFGNDIRRAIQDGFPQGGAIGSDLYSEFWDMGHKLFRSTPKTFPVPFVPGDAFDPAFLEPTTPAPPSDPRPGLSTLTSLNPLRGHVSAIHASSFFHLFDEEKQLELAKALAGLLSPEPGSIILGAHGGGPEKGLRVETFGPNSHEIKMFCHSPESWKEMWDGQVFEKGTVKVEADLIEVKRTDLVDVPEETKFYIQLWSVTRL</sequence>
<comment type="pathway">
    <text evidence="1">Secondary metabolite biosynthesis.</text>
</comment>
<comment type="caution">
    <text evidence="5">The sequence shown here is derived from an EMBL/GenBank/DDBJ whole genome shotgun (WGS) entry which is preliminary data.</text>
</comment>
<dbReference type="GO" id="GO:0016740">
    <property type="term" value="F:transferase activity"/>
    <property type="evidence" value="ECO:0007669"/>
    <property type="project" value="UniProtKB-KW"/>
</dbReference>
<keyword evidence="2" id="KW-0808">Transferase</keyword>
<accession>A0A2G8SAX2</accession>
<name>A0A2G8SAX2_9APHY</name>
<dbReference type="SUPFAM" id="SSF53335">
    <property type="entry name" value="S-adenosyl-L-methionine-dependent methyltransferases"/>
    <property type="match status" value="1"/>
</dbReference>